<comment type="caution">
    <text evidence="2">The sequence shown here is derived from an EMBL/GenBank/DDBJ whole genome shotgun (WGS) entry which is preliminary data.</text>
</comment>
<feature type="transmembrane region" description="Helical" evidence="1">
    <location>
        <begin position="281"/>
        <end position="299"/>
    </location>
</feature>
<dbReference type="InterPro" id="IPR011701">
    <property type="entry name" value="MFS"/>
</dbReference>
<dbReference type="EMBL" id="MFFS01000018">
    <property type="protein sequence ID" value="OGF22635.1"/>
    <property type="molecule type" value="Genomic_DNA"/>
</dbReference>
<name>A0A1F5S7F8_9BACT</name>
<sequence>MLQSIHKNIFMFPVRREISELYVSIAIKALACSMIAVFEPVFLYKIFNSIERVVFFYLIVYLANFFLLPLGGKLASKCGFEHCIMYSIPFVIIYLFILYQIKSHHALYWIAPLILASYKTIYWPAQHTDMAHYGNSRQRGAEVSFYYFLNAVINIIGPLAGGFIIAFFGFKALFAIASAILFMSAIPLFTSNEKFEAQDFSYVKAMKRFFKPYATYTRRAEIAFLGLGADFIGMICWPIFIFLVIGDYRIMGALVTLSLLVTAIATLLIGKAIDKRKGDMILKGSVILYFFIWIFRYFFPTTAGVFAVDFLDRNFGNGIFLPFRTYTFEEGKKRGHLKFIVFSEMGLAFAKVLAAAVLLLALHYINSWFVIFFIAGVFSLFFLFLPVTN</sequence>
<feature type="transmembrane region" description="Helical" evidence="1">
    <location>
        <begin position="107"/>
        <end position="125"/>
    </location>
</feature>
<accession>A0A1F5S7F8</accession>
<protein>
    <recommendedName>
        <fullName evidence="4">Major facilitator superfamily (MFS) profile domain-containing protein</fullName>
    </recommendedName>
</protein>
<dbReference type="GO" id="GO:0022857">
    <property type="term" value="F:transmembrane transporter activity"/>
    <property type="evidence" value="ECO:0007669"/>
    <property type="project" value="InterPro"/>
</dbReference>
<dbReference type="Pfam" id="PF07690">
    <property type="entry name" value="MFS_1"/>
    <property type="match status" value="1"/>
</dbReference>
<feature type="transmembrane region" description="Helical" evidence="1">
    <location>
        <begin position="145"/>
        <end position="166"/>
    </location>
</feature>
<keyword evidence="1" id="KW-1133">Transmembrane helix</keyword>
<feature type="transmembrane region" description="Helical" evidence="1">
    <location>
        <begin position="172"/>
        <end position="190"/>
    </location>
</feature>
<feature type="transmembrane region" description="Helical" evidence="1">
    <location>
        <begin position="53"/>
        <end position="71"/>
    </location>
</feature>
<evidence type="ECO:0000256" key="1">
    <source>
        <dbReference type="SAM" id="Phobius"/>
    </source>
</evidence>
<gene>
    <name evidence="2" type="ORF">A2Y83_00365</name>
</gene>
<evidence type="ECO:0000313" key="2">
    <source>
        <dbReference type="EMBL" id="OGF22635.1"/>
    </source>
</evidence>
<feature type="transmembrane region" description="Helical" evidence="1">
    <location>
        <begin position="339"/>
        <end position="361"/>
    </location>
</feature>
<reference evidence="2 3" key="1">
    <citation type="journal article" date="2016" name="Nat. Commun.">
        <title>Thousands of microbial genomes shed light on interconnected biogeochemical processes in an aquifer system.</title>
        <authorList>
            <person name="Anantharaman K."/>
            <person name="Brown C.T."/>
            <person name="Hug L.A."/>
            <person name="Sharon I."/>
            <person name="Castelle C.J."/>
            <person name="Probst A.J."/>
            <person name="Thomas B.C."/>
            <person name="Singh A."/>
            <person name="Wilkins M.J."/>
            <person name="Karaoz U."/>
            <person name="Brodie E.L."/>
            <person name="Williams K.H."/>
            <person name="Hubbard S.S."/>
            <person name="Banfield J.F."/>
        </authorList>
    </citation>
    <scope>NUCLEOTIDE SEQUENCE [LARGE SCALE GENOMIC DNA]</scope>
</reference>
<evidence type="ECO:0000313" key="3">
    <source>
        <dbReference type="Proteomes" id="UP000178323"/>
    </source>
</evidence>
<feature type="transmembrane region" description="Helical" evidence="1">
    <location>
        <begin position="250"/>
        <end position="269"/>
    </location>
</feature>
<feature type="transmembrane region" description="Helical" evidence="1">
    <location>
        <begin position="83"/>
        <end position="101"/>
    </location>
</feature>
<feature type="transmembrane region" description="Helical" evidence="1">
    <location>
        <begin position="21"/>
        <end position="47"/>
    </location>
</feature>
<dbReference type="Proteomes" id="UP000178323">
    <property type="component" value="Unassembled WGS sequence"/>
</dbReference>
<organism evidence="2 3">
    <name type="scientific">Candidatus Falkowbacteria bacterium RBG_13_39_14</name>
    <dbReference type="NCBI Taxonomy" id="1797985"/>
    <lineage>
        <taxon>Bacteria</taxon>
        <taxon>Candidatus Falkowiibacteriota</taxon>
    </lineage>
</organism>
<feature type="transmembrane region" description="Helical" evidence="1">
    <location>
        <begin position="222"/>
        <end position="244"/>
    </location>
</feature>
<dbReference type="SUPFAM" id="SSF103473">
    <property type="entry name" value="MFS general substrate transporter"/>
    <property type="match status" value="2"/>
</dbReference>
<dbReference type="STRING" id="1797985.A2Y83_00365"/>
<proteinExistence type="predicted"/>
<evidence type="ECO:0008006" key="4">
    <source>
        <dbReference type="Google" id="ProtNLM"/>
    </source>
</evidence>
<dbReference type="Gene3D" id="1.20.1250.20">
    <property type="entry name" value="MFS general substrate transporter like domains"/>
    <property type="match status" value="1"/>
</dbReference>
<keyword evidence="1" id="KW-0812">Transmembrane</keyword>
<keyword evidence="1" id="KW-0472">Membrane</keyword>
<dbReference type="AlphaFoldDB" id="A0A1F5S7F8"/>
<dbReference type="InterPro" id="IPR036259">
    <property type="entry name" value="MFS_trans_sf"/>
</dbReference>
<feature type="transmembrane region" description="Helical" evidence="1">
    <location>
        <begin position="368"/>
        <end position="387"/>
    </location>
</feature>